<keyword evidence="5" id="KW-0813">Transport</keyword>
<dbReference type="PRINTS" id="PR00035">
    <property type="entry name" value="HTHGNTR"/>
</dbReference>
<keyword evidence="6" id="KW-1185">Reference proteome</keyword>
<dbReference type="SUPFAM" id="SSF53850">
    <property type="entry name" value="Periplasmic binding protein-like II"/>
    <property type="match status" value="1"/>
</dbReference>
<dbReference type="Gene3D" id="3.40.190.10">
    <property type="entry name" value="Periplasmic binding protein-like II"/>
    <property type="match status" value="1"/>
</dbReference>
<dbReference type="EMBL" id="JAGGLB010000054">
    <property type="protein sequence ID" value="MBP1996672.1"/>
    <property type="molecule type" value="Genomic_DNA"/>
</dbReference>
<dbReference type="InterPro" id="IPR036388">
    <property type="entry name" value="WH-like_DNA-bd_sf"/>
</dbReference>
<dbReference type="SMART" id="SM00345">
    <property type="entry name" value="HTH_GNTR"/>
    <property type="match status" value="1"/>
</dbReference>
<dbReference type="InterPro" id="IPR006059">
    <property type="entry name" value="SBP"/>
</dbReference>
<keyword evidence="1" id="KW-0805">Transcription regulation</keyword>
<dbReference type="RefSeq" id="WP_209979339.1">
    <property type="nucleotide sequence ID" value="NZ_JAGGLB010000054.1"/>
</dbReference>
<dbReference type="Proteomes" id="UP001519287">
    <property type="component" value="Unassembled WGS sequence"/>
</dbReference>
<keyword evidence="2" id="KW-0238">DNA-binding</keyword>
<reference evidence="5 6" key="1">
    <citation type="submission" date="2021-03" db="EMBL/GenBank/DDBJ databases">
        <title>Genomic Encyclopedia of Type Strains, Phase IV (KMG-IV): sequencing the most valuable type-strain genomes for metagenomic binning, comparative biology and taxonomic classification.</title>
        <authorList>
            <person name="Goeker M."/>
        </authorList>
    </citation>
    <scope>NUCLEOTIDE SEQUENCE [LARGE SCALE GENOMIC DNA]</scope>
    <source>
        <strain evidence="5 6">DSM 26048</strain>
    </source>
</reference>
<dbReference type="InterPro" id="IPR036390">
    <property type="entry name" value="WH_DNA-bd_sf"/>
</dbReference>
<dbReference type="CDD" id="cd07377">
    <property type="entry name" value="WHTH_GntR"/>
    <property type="match status" value="1"/>
</dbReference>
<name>A0ABS4J9Z8_9BACL</name>
<dbReference type="InterPro" id="IPR000524">
    <property type="entry name" value="Tscrpt_reg_HTH_GntR"/>
</dbReference>
<keyword evidence="5" id="KW-0762">Sugar transport</keyword>
<comment type="caution">
    <text evidence="5">The sequence shown here is derived from an EMBL/GenBank/DDBJ whole genome shotgun (WGS) entry which is preliminary data.</text>
</comment>
<dbReference type="PANTHER" id="PTHR43649">
    <property type="entry name" value="ARABINOSE-BINDING PROTEIN-RELATED"/>
    <property type="match status" value="1"/>
</dbReference>
<evidence type="ECO:0000259" key="4">
    <source>
        <dbReference type="PROSITE" id="PS50949"/>
    </source>
</evidence>
<evidence type="ECO:0000313" key="6">
    <source>
        <dbReference type="Proteomes" id="UP001519287"/>
    </source>
</evidence>
<keyword evidence="3" id="KW-0804">Transcription</keyword>
<proteinExistence type="predicted"/>
<evidence type="ECO:0000256" key="1">
    <source>
        <dbReference type="ARBA" id="ARBA00023015"/>
    </source>
</evidence>
<evidence type="ECO:0000256" key="2">
    <source>
        <dbReference type="ARBA" id="ARBA00023125"/>
    </source>
</evidence>
<dbReference type="Pfam" id="PF01547">
    <property type="entry name" value="SBP_bac_1"/>
    <property type="match status" value="1"/>
</dbReference>
<dbReference type="InterPro" id="IPR050490">
    <property type="entry name" value="Bact_solute-bd_prot1"/>
</dbReference>
<dbReference type="Gene3D" id="1.10.10.10">
    <property type="entry name" value="Winged helix-like DNA-binding domain superfamily/Winged helix DNA-binding domain"/>
    <property type="match status" value="1"/>
</dbReference>
<evidence type="ECO:0000313" key="5">
    <source>
        <dbReference type="EMBL" id="MBP1996672.1"/>
    </source>
</evidence>
<dbReference type="SUPFAM" id="SSF46785">
    <property type="entry name" value="Winged helix' DNA-binding domain"/>
    <property type="match status" value="1"/>
</dbReference>
<gene>
    <name evidence="5" type="ORF">J2Z66_008320</name>
</gene>
<feature type="domain" description="HTH gntR-type" evidence="4">
    <location>
        <begin position="5"/>
        <end position="73"/>
    </location>
</feature>
<evidence type="ECO:0000256" key="3">
    <source>
        <dbReference type="ARBA" id="ARBA00023163"/>
    </source>
</evidence>
<protein>
    <submittedName>
        <fullName evidence="5">Multiple sugar transport system substrate-binding protein</fullName>
    </submittedName>
</protein>
<sequence>MRAGSKKYAKFLNEIKLRIISGELKEGDFIPSENKISQHYGLSRPTVRKAIAELAMEGLIQTIPGKGSVILKTLHLELNVILLNLFWYLPSNEFPVIQMIVERFNKEHRHIQIRLITFTHSITPSIYASYRNINLHEQTPDLISLTNRFLHELNSEQMESILTPLTDLDMGTKEEVYRFLWKSNMKNEALFAVPITFSPVMLVFNKEIFDRAGLDYPNNCWTWSDFLDAASKLTERESESNAQYGFAFSPSFYRWPLFFLQEGGCFVQDDLAFPPLKEGNAGIQFILDLIYKHKVTPFLFRNSALSEQLFQRGKVGMIMSTYYFSESFMKNSFEWGICKFPGGTLDKSLAISTNVGISRECRHVDEARYFLEYLISEPIQAFIKANSTTIPALQQIAESTEFPPDAFSASSGSGYYSFMDTLHDVQVVNDLGLTYKQVADLSHALEMVWCRTDSFDQVWEHLNKIWIQPQLRR</sequence>
<dbReference type="PROSITE" id="PS50949">
    <property type="entry name" value="HTH_GNTR"/>
    <property type="match status" value="1"/>
</dbReference>
<accession>A0ABS4J9Z8</accession>
<dbReference type="Pfam" id="PF00392">
    <property type="entry name" value="GntR"/>
    <property type="match status" value="1"/>
</dbReference>
<organism evidence="5 6">
    <name type="scientific">Paenibacillus eucommiae</name>
    <dbReference type="NCBI Taxonomy" id="1355755"/>
    <lineage>
        <taxon>Bacteria</taxon>
        <taxon>Bacillati</taxon>
        <taxon>Bacillota</taxon>
        <taxon>Bacilli</taxon>
        <taxon>Bacillales</taxon>
        <taxon>Paenibacillaceae</taxon>
        <taxon>Paenibacillus</taxon>
    </lineage>
</organism>
<dbReference type="PANTHER" id="PTHR43649:SF30">
    <property type="entry name" value="ABC TRANSPORTER SUBSTRATE-BINDING PROTEIN"/>
    <property type="match status" value="1"/>
</dbReference>